<sequence>MKKIILSLLLLTGLSVLKANAQMEAAQTVKWDVNKDVTVNMEADAVWKILSEPELLKKASNGYVTGIEVVDANMPISRKITFANGGSRLENVVQNEPHNKLMVMEFADTALPKGIKSAQIAIFTKAKDNQASVSWKAMFKGDSEAKKALTAQLTAEFDSYAAGLEKMTKKVIPAARMN</sequence>
<organism evidence="2 3">
    <name type="scientific">Candidatus Pedobacter colombiensis</name>
    <dbReference type="NCBI Taxonomy" id="3121371"/>
    <lineage>
        <taxon>Bacteria</taxon>
        <taxon>Pseudomonadati</taxon>
        <taxon>Bacteroidota</taxon>
        <taxon>Sphingobacteriia</taxon>
        <taxon>Sphingobacteriales</taxon>
        <taxon>Sphingobacteriaceae</taxon>
        <taxon>Pedobacter</taxon>
    </lineage>
</organism>
<dbReference type="SUPFAM" id="SSF55961">
    <property type="entry name" value="Bet v1-like"/>
    <property type="match status" value="1"/>
</dbReference>
<evidence type="ECO:0000313" key="3">
    <source>
        <dbReference type="Proteomes" id="UP001214530"/>
    </source>
</evidence>
<dbReference type="AlphaFoldDB" id="A0AAJ5W7F0"/>
<accession>A0AAJ5W7F0</accession>
<gene>
    <name evidence="2" type="ORF">P0Y49_02020</name>
</gene>
<evidence type="ECO:0000313" key="2">
    <source>
        <dbReference type="EMBL" id="WEK19928.1"/>
    </source>
</evidence>
<feature type="chain" id="PRO_5042556955" evidence="1">
    <location>
        <begin position="22"/>
        <end position="178"/>
    </location>
</feature>
<proteinExistence type="predicted"/>
<feature type="signal peptide" evidence="1">
    <location>
        <begin position="1"/>
        <end position="21"/>
    </location>
</feature>
<evidence type="ECO:0000256" key="1">
    <source>
        <dbReference type="SAM" id="SignalP"/>
    </source>
</evidence>
<dbReference type="InterPro" id="IPR019587">
    <property type="entry name" value="Polyketide_cyclase/dehydratase"/>
</dbReference>
<dbReference type="InterPro" id="IPR023393">
    <property type="entry name" value="START-like_dom_sf"/>
</dbReference>
<name>A0AAJ5W7F0_9SPHI</name>
<dbReference type="Gene3D" id="3.30.530.20">
    <property type="match status" value="1"/>
</dbReference>
<dbReference type="Proteomes" id="UP001214530">
    <property type="component" value="Chromosome"/>
</dbReference>
<dbReference type="EMBL" id="CP119313">
    <property type="protein sequence ID" value="WEK19928.1"/>
    <property type="molecule type" value="Genomic_DNA"/>
</dbReference>
<protein>
    <submittedName>
        <fullName evidence="2">SRPBCC family protein</fullName>
    </submittedName>
</protein>
<keyword evidence="1" id="KW-0732">Signal</keyword>
<reference evidence="2" key="1">
    <citation type="submission" date="2023-03" db="EMBL/GenBank/DDBJ databases">
        <title>Andean soil-derived lignocellulolytic bacterial consortium as a source of novel taxa and putative plastic-active enzymes.</title>
        <authorList>
            <person name="Diaz-Garcia L."/>
            <person name="Chuvochina M."/>
            <person name="Feuerriegel G."/>
            <person name="Bunk B."/>
            <person name="Sproer C."/>
            <person name="Streit W.R."/>
            <person name="Rodriguez L.M."/>
            <person name="Overmann J."/>
            <person name="Jimenez D.J."/>
        </authorList>
    </citation>
    <scope>NUCLEOTIDE SEQUENCE</scope>
    <source>
        <strain evidence="2">MAG 3858</strain>
    </source>
</reference>
<dbReference type="Pfam" id="PF10604">
    <property type="entry name" value="Polyketide_cyc2"/>
    <property type="match status" value="1"/>
</dbReference>